<evidence type="ECO:0000259" key="1">
    <source>
        <dbReference type="Pfam" id="PF20208"/>
    </source>
</evidence>
<comment type="caution">
    <text evidence="2">The sequence shown here is derived from an EMBL/GenBank/DDBJ whole genome shotgun (WGS) entry which is preliminary data.</text>
</comment>
<feature type="domain" description="ARG and Rhodanese-Phosphatase-superfamily-associated" evidence="1">
    <location>
        <begin position="3"/>
        <end position="269"/>
    </location>
</feature>
<proteinExistence type="predicted"/>
<gene>
    <name evidence="2" type="ORF">GGQ22_02730</name>
</gene>
<dbReference type="Pfam" id="PF20208">
    <property type="entry name" value="ARPP-1"/>
    <property type="match status" value="1"/>
</dbReference>
<organism evidence="2 3">
    <name type="scientific">Nocardioides marmotae</name>
    <dbReference type="NCBI Taxonomy" id="2663857"/>
    <lineage>
        <taxon>Bacteria</taxon>
        <taxon>Bacillati</taxon>
        <taxon>Actinomycetota</taxon>
        <taxon>Actinomycetes</taxon>
        <taxon>Propionibacteriales</taxon>
        <taxon>Nocardioidaceae</taxon>
        <taxon>Nocardioides</taxon>
    </lineage>
</organism>
<evidence type="ECO:0000313" key="2">
    <source>
        <dbReference type="EMBL" id="MTB93988.1"/>
    </source>
</evidence>
<dbReference type="Proteomes" id="UP000433406">
    <property type="component" value="Unassembled WGS sequence"/>
</dbReference>
<dbReference type="InterPro" id="IPR046699">
    <property type="entry name" value="ARPP-1"/>
</dbReference>
<dbReference type="AlphaFoldDB" id="A0A6I3J9E8"/>
<dbReference type="RefSeq" id="WP_154613782.1">
    <property type="nucleotide sequence ID" value="NZ_CP053660.1"/>
</dbReference>
<evidence type="ECO:0000313" key="3">
    <source>
        <dbReference type="Proteomes" id="UP000433406"/>
    </source>
</evidence>
<accession>A0A6I3J9E8</accession>
<keyword evidence="3" id="KW-1185">Reference proteome</keyword>
<dbReference type="EMBL" id="WLCI01000003">
    <property type="protein sequence ID" value="MTB93988.1"/>
    <property type="molecule type" value="Genomic_DNA"/>
</dbReference>
<reference evidence="2 3" key="1">
    <citation type="submission" date="2019-10" db="EMBL/GenBank/DDBJ databases">
        <title>Nocardioides novel species isolated from the excrement of Marmot.</title>
        <authorList>
            <person name="Zhang G."/>
        </authorList>
    </citation>
    <scope>NUCLEOTIDE SEQUENCE [LARGE SCALE GENOMIC DNA]</scope>
    <source>
        <strain evidence="3">zg-579</strain>
    </source>
</reference>
<protein>
    <recommendedName>
        <fullName evidence="1">ARG and Rhodanese-Phosphatase-superfamily-associated domain-containing protein</fullName>
    </recommendedName>
</protein>
<name>A0A6I3J9E8_9ACTN</name>
<sequence length="281" mass="31274">MRLHIGQGTTVGSLTVFPVWHDRVATKRRYETSAETLSIAELGGGPSVPQLSVTNTGQQDVLVLDGQLFEGGWQHRMATRSVMVAAGQERVIDVACVEQQRWGGEHRQVSRGRRASSYVRDGFEQPGRQQEVWRRIERYGAASATRSHTAHLDAVEEQTRLVRTQCRPLAGQCGVLVGVAGQPLVLEVFDHPQTLREQLPAILRSAALDGYGRACLPTPGRRARRMLERHARTGLDWEPDVGQASRLGRATTDDLDVMALRQSLRTVHLRATYRRHPVLQG</sequence>